<reference evidence="2" key="1">
    <citation type="submission" date="2016-10" db="EMBL/GenBank/DDBJ databases">
        <authorList>
            <person name="Varghese N."/>
            <person name="Submissions S."/>
        </authorList>
    </citation>
    <scope>NUCLEOTIDE SEQUENCE [LARGE SCALE GENOMIC DNA]</scope>
    <source>
        <strain evidence="2">DSM 26879</strain>
    </source>
</reference>
<sequence length="267" mass="29693">MSFQPILPNTGYSGWLFLDRTMEKQQETFSNSQVVVGDTDYFRENIASVRSAEDLVSNPRLLRIALGAFGLDDDINSQFFIRKILEEGTTSDEALANRLSDNRYADLSTAFGLDGIATSPTQNTDFAENIIARYEVRQFERAVGAQDNDMRLAMSVKEGISDILGRNSTKAGQWYSILGNPPMRSVFQTALGLPDNSASIDLERQVEIFQTRAQSVLGTDDLSDFTDPEVQEKLIRMFLIRSEAEKFSALSGNSTALTLLQSVPSLY</sequence>
<organism evidence="1 2">
    <name type="scientific">Yoonia tamlensis</name>
    <dbReference type="NCBI Taxonomy" id="390270"/>
    <lineage>
        <taxon>Bacteria</taxon>
        <taxon>Pseudomonadati</taxon>
        <taxon>Pseudomonadota</taxon>
        <taxon>Alphaproteobacteria</taxon>
        <taxon>Rhodobacterales</taxon>
        <taxon>Paracoccaceae</taxon>
        <taxon>Yoonia</taxon>
    </lineage>
</organism>
<name>A0A1I6HBA6_9RHOB</name>
<dbReference type="InterPro" id="IPR023157">
    <property type="entry name" value="AGR-C-984p-like_sf"/>
</dbReference>
<proteinExistence type="predicted"/>
<dbReference type="Proteomes" id="UP000199478">
    <property type="component" value="Unassembled WGS sequence"/>
</dbReference>
<protein>
    <recommendedName>
        <fullName evidence="3">Flagellar protein</fullName>
    </recommendedName>
</protein>
<dbReference type="Pfam" id="PF06748">
    <property type="entry name" value="DUF1217"/>
    <property type="match status" value="1"/>
</dbReference>
<dbReference type="SUPFAM" id="SSF158837">
    <property type="entry name" value="AGR C 984p-like"/>
    <property type="match status" value="1"/>
</dbReference>
<dbReference type="STRING" id="390270.SAMN04488005_2467"/>
<dbReference type="OrthoDB" id="7824597at2"/>
<dbReference type="InterPro" id="IPR010626">
    <property type="entry name" value="DUF1217"/>
</dbReference>
<dbReference type="AlphaFoldDB" id="A0A1I6HBA6"/>
<evidence type="ECO:0000313" key="1">
    <source>
        <dbReference type="EMBL" id="SFR51733.1"/>
    </source>
</evidence>
<dbReference type="RefSeq" id="WP_090200716.1">
    <property type="nucleotide sequence ID" value="NZ_FOYP01000002.1"/>
</dbReference>
<dbReference type="EMBL" id="FOYP01000002">
    <property type="protein sequence ID" value="SFR51733.1"/>
    <property type="molecule type" value="Genomic_DNA"/>
</dbReference>
<evidence type="ECO:0008006" key="3">
    <source>
        <dbReference type="Google" id="ProtNLM"/>
    </source>
</evidence>
<dbReference type="Gene3D" id="1.10.3700.10">
    <property type="entry name" value="AGR C 984p-like"/>
    <property type="match status" value="1"/>
</dbReference>
<keyword evidence="2" id="KW-1185">Reference proteome</keyword>
<accession>A0A1I6HBA6</accession>
<gene>
    <name evidence="1" type="ORF">SAMN04488005_2467</name>
</gene>
<evidence type="ECO:0000313" key="2">
    <source>
        <dbReference type="Proteomes" id="UP000199478"/>
    </source>
</evidence>